<dbReference type="AlphaFoldDB" id="A0A8W7PGU2"/>
<feature type="region of interest" description="Disordered" evidence="1">
    <location>
        <begin position="1"/>
        <end position="46"/>
    </location>
</feature>
<feature type="region of interest" description="Disordered" evidence="1">
    <location>
        <begin position="81"/>
        <end position="103"/>
    </location>
</feature>
<evidence type="ECO:0000313" key="2">
    <source>
        <dbReference type="EnsemblMetazoa" id="ACOM030934-PA.1"/>
    </source>
</evidence>
<dbReference type="EnsemblMetazoa" id="ACOM030934-RA">
    <property type="protein sequence ID" value="ACOM030934-PA.1"/>
    <property type="gene ID" value="ACOM030934"/>
</dbReference>
<proteinExistence type="predicted"/>
<evidence type="ECO:0000256" key="1">
    <source>
        <dbReference type="SAM" id="MobiDB-lite"/>
    </source>
</evidence>
<feature type="compositionally biased region" description="Polar residues" evidence="1">
    <location>
        <begin position="1"/>
        <end position="26"/>
    </location>
</feature>
<organism evidence="2">
    <name type="scientific">Anopheles coluzzii</name>
    <name type="common">African malaria mosquito</name>
    <dbReference type="NCBI Taxonomy" id="1518534"/>
    <lineage>
        <taxon>Eukaryota</taxon>
        <taxon>Metazoa</taxon>
        <taxon>Ecdysozoa</taxon>
        <taxon>Arthropoda</taxon>
        <taxon>Hexapoda</taxon>
        <taxon>Insecta</taxon>
        <taxon>Pterygota</taxon>
        <taxon>Neoptera</taxon>
        <taxon>Endopterygota</taxon>
        <taxon>Diptera</taxon>
        <taxon>Nematocera</taxon>
        <taxon>Culicoidea</taxon>
        <taxon>Culicidae</taxon>
        <taxon>Anophelinae</taxon>
        <taxon>Anopheles</taxon>
    </lineage>
</organism>
<reference evidence="2" key="1">
    <citation type="submission" date="2022-08" db="UniProtKB">
        <authorList>
            <consortium name="EnsemblMetazoa"/>
        </authorList>
    </citation>
    <scope>IDENTIFICATION</scope>
</reference>
<protein>
    <submittedName>
        <fullName evidence="2">Uncharacterized protein</fullName>
    </submittedName>
</protein>
<accession>A0A8W7PGU2</accession>
<sequence length="103" mass="11193">MENDCNSVAVASNSGGTHSRDASNSPGLEGRDEGRGGKTLKTKHQDWRHSMVLTYQKTSLFSGLGTVLDVIPGPFNKQLLKGSKTTPKRVEHQIKTNQNATNE</sequence>
<dbReference type="Proteomes" id="UP000075882">
    <property type="component" value="Unassembled WGS sequence"/>
</dbReference>
<name>A0A8W7PGU2_ANOCL</name>